<name>A0A7I8E102_9FIRM</name>
<evidence type="ECO:0000313" key="1">
    <source>
        <dbReference type="EMBL" id="BCL57450.1"/>
    </source>
</evidence>
<evidence type="ECO:0008006" key="3">
    <source>
        <dbReference type="Google" id="ProtNLM"/>
    </source>
</evidence>
<organism evidence="1 2">
    <name type="scientific">Faecalibacillus intestinalis</name>
    <dbReference type="NCBI Taxonomy" id="1982626"/>
    <lineage>
        <taxon>Bacteria</taxon>
        <taxon>Bacillati</taxon>
        <taxon>Bacillota</taxon>
        <taxon>Erysipelotrichia</taxon>
        <taxon>Erysipelotrichales</taxon>
        <taxon>Coprobacillaceae</taxon>
        <taxon>Faecalibacillus</taxon>
    </lineage>
</organism>
<accession>A0A7I8E102</accession>
<dbReference type="KEGG" id="fit:Fi14EGH31_11620"/>
<dbReference type="Proteomes" id="UP000593842">
    <property type="component" value="Chromosome"/>
</dbReference>
<dbReference type="AlphaFoldDB" id="A0A7I8E102"/>
<evidence type="ECO:0000313" key="2">
    <source>
        <dbReference type="Proteomes" id="UP000593842"/>
    </source>
</evidence>
<reference evidence="2" key="1">
    <citation type="submission" date="2020-09" db="EMBL/GenBank/DDBJ databases">
        <title>Complete genome sequencing of Faecalibacillus intestinalis strain 14EGH31.</title>
        <authorList>
            <person name="Sakamoto M."/>
            <person name="Murakami T."/>
            <person name="Mori H."/>
        </authorList>
    </citation>
    <scope>NUCLEOTIDE SEQUENCE [LARGE SCALE GENOMIC DNA]</scope>
    <source>
        <strain evidence="2">14EGH31</strain>
    </source>
</reference>
<sequence>MMSDTSEFDGLLDFSKALEEYAKVSDNVLEEEEKIAQDFVKDLLKLPSPKSKISKSGYTHLISTFSYRKKSKEIEIGWGKYYGPMVERGTVKMRSSHPHLVPLWDRNSKRYIDSFKKRNNL</sequence>
<dbReference type="EMBL" id="AP024085">
    <property type="protein sequence ID" value="BCL57450.1"/>
    <property type="molecule type" value="Genomic_DNA"/>
</dbReference>
<protein>
    <recommendedName>
        <fullName evidence="3">HK97 gp10 family phage protein</fullName>
    </recommendedName>
</protein>
<gene>
    <name evidence="1" type="ORF">Fi14EGH31_11620</name>
</gene>
<proteinExistence type="predicted"/>